<dbReference type="Proteomes" id="UP000653156">
    <property type="component" value="Chromosome"/>
</dbReference>
<evidence type="ECO:0000313" key="2">
    <source>
        <dbReference type="Proteomes" id="UP000653156"/>
    </source>
</evidence>
<proteinExistence type="predicted"/>
<organism evidence="1 2">
    <name type="scientific">Paralysiella testudinis</name>
    <dbReference type="NCBI Taxonomy" id="2809020"/>
    <lineage>
        <taxon>Bacteria</taxon>
        <taxon>Pseudomonadati</taxon>
        <taxon>Pseudomonadota</taxon>
        <taxon>Betaproteobacteria</taxon>
        <taxon>Neisseriales</taxon>
        <taxon>Neisseriaceae</taxon>
        <taxon>Paralysiella</taxon>
    </lineage>
</organism>
<gene>
    <name evidence="1" type="ORF">JQU52_05555</name>
</gene>
<dbReference type="RefSeq" id="WP_230340139.1">
    <property type="nucleotide sequence ID" value="NZ_CP069798.1"/>
</dbReference>
<dbReference type="AlphaFoldDB" id="A0A892ZMC2"/>
<name>A0A892ZMC2_9NEIS</name>
<reference evidence="1" key="1">
    <citation type="submission" date="2021-02" db="EMBL/GenBank/DDBJ databases">
        <title>Neisseriaceae sp. 26B isolated from the cloaca of a Common Toad-headed Turtle (Mesoclemmys nasuta).</title>
        <authorList>
            <person name="Spergser J."/>
            <person name="Busse H.-J."/>
        </authorList>
    </citation>
    <scope>NUCLEOTIDE SEQUENCE</scope>
    <source>
        <strain evidence="1">26B</strain>
    </source>
</reference>
<keyword evidence="2" id="KW-1185">Reference proteome</keyword>
<dbReference type="EMBL" id="CP069798">
    <property type="protein sequence ID" value="QRQ82846.1"/>
    <property type="molecule type" value="Genomic_DNA"/>
</dbReference>
<sequence length="130" mass="14425">MKSNNSSLGLKLFFFDEYAQACLNSARGSYHLHGLSYPYTDAYLLPFIGWMAVHTNGQAAMPKKNGFGSHRDLPEGLCRWHVFAGDNRCPVYTLADSIAASNEFARQCRQSGSLLGVTGNPMQANRHDEH</sequence>
<accession>A0A892ZMC2</accession>
<evidence type="ECO:0000313" key="1">
    <source>
        <dbReference type="EMBL" id="QRQ82846.1"/>
    </source>
</evidence>
<protein>
    <submittedName>
        <fullName evidence="1">Uncharacterized protein</fullName>
    </submittedName>
</protein>
<dbReference type="KEGG" id="ptes:JQU52_05555"/>